<name>A0A375EG35_9BURK</name>
<geneLocation type="plasmid" evidence="2">
    <name>cbm2613_p</name>
</geneLocation>
<proteinExistence type="predicted"/>
<sequence>MITRGDISRWVGQLLGPPANPVAQSWPRASLYGCAVQDLLALKQGFPLPLPSLLVQQRS</sequence>
<protein>
    <submittedName>
        <fullName evidence="1">Uncharacterized protein</fullName>
    </submittedName>
</protein>
<evidence type="ECO:0000313" key="2">
    <source>
        <dbReference type="Proteomes" id="UP000256952"/>
    </source>
</evidence>
<evidence type="ECO:0000313" key="1">
    <source>
        <dbReference type="EMBL" id="SOZ74408.1"/>
    </source>
</evidence>
<dbReference type="AlphaFoldDB" id="A0A375EG35"/>
<organism evidence="1 2">
    <name type="scientific">Cupriavidus taiwanensis</name>
    <dbReference type="NCBI Taxonomy" id="164546"/>
    <lineage>
        <taxon>Bacteria</taxon>
        <taxon>Pseudomonadati</taxon>
        <taxon>Pseudomonadota</taxon>
        <taxon>Betaproteobacteria</taxon>
        <taxon>Burkholderiales</taxon>
        <taxon>Burkholderiaceae</taxon>
        <taxon>Cupriavidus</taxon>
    </lineage>
</organism>
<dbReference type="EMBL" id="LT976981">
    <property type="protein sequence ID" value="SOZ74408.1"/>
    <property type="molecule type" value="Genomic_DNA"/>
</dbReference>
<gene>
    <name evidence="1" type="ORF">CBM2613_P10053</name>
</gene>
<accession>A0A375EG35</accession>
<keyword evidence="1" id="KW-0614">Plasmid</keyword>
<dbReference type="Proteomes" id="UP000256952">
    <property type="component" value="Plasmid CBM2613_p"/>
</dbReference>
<reference evidence="2" key="1">
    <citation type="submission" date="2018-01" db="EMBL/GenBank/DDBJ databases">
        <authorList>
            <person name="Gaut B.S."/>
            <person name="Morton B.R."/>
            <person name="Clegg M.T."/>
            <person name="Duvall M.R."/>
        </authorList>
    </citation>
    <scope>NUCLEOTIDE SEQUENCE [LARGE SCALE GENOMIC DNA]</scope>
    <source>
        <plasmid evidence="2">Plasmid cbm2613_p</plasmid>
    </source>
</reference>